<evidence type="ECO:0000256" key="2">
    <source>
        <dbReference type="ARBA" id="ARBA00022536"/>
    </source>
</evidence>
<dbReference type="InterPro" id="IPR000742">
    <property type="entry name" value="EGF"/>
</dbReference>
<feature type="transmembrane region" description="Helical" evidence="4">
    <location>
        <begin position="156"/>
        <end position="189"/>
    </location>
</feature>
<dbReference type="SUPFAM" id="SSF57414">
    <property type="entry name" value="Hairpin loop containing domain-like"/>
    <property type="match status" value="1"/>
</dbReference>
<reference evidence="6 7" key="1">
    <citation type="journal article" date="2007" name="Science">
        <title>Sea anemone genome reveals ancestral eumetazoan gene repertoire and genomic organization.</title>
        <authorList>
            <person name="Putnam N.H."/>
            <person name="Srivastava M."/>
            <person name="Hellsten U."/>
            <person name="Dirks B."/>
            <person name="Chapman J."/>
            <person name="Salamov A."/>
            <person name="Terry A."/>
            <person name="Shapiro H."/>
            <person name="Lindquist E."/>
            <person name="Kapitonov V.V."/>
            <person name="Jurka J."/>
            <person name="Genikhovich G."/>
            <person name="Grigoriev I.V."/>
            <person name="Lucas S.M."/>
            <person name="Steele R.E."/>
            <person name="Finnerty J.R."/>
            <person name="Technau U."/>
            <person name="Martindale M.Q."/>
            <person name="Rokhsar D.S."/>
        </authorList>
    </citation>
    <scope>NUCLEOTIDE SEQUENCE [LARGE SCALE GENOMIC DNA]</scope>
    <source>
        <strain evidence="7">CH2 X CH6</strain>
    </source>
</reference>
<evidence type="ECO:0000256" key="1">
    <source>
        <dbReference type="ARBA" id="ARBA00006373"/>
    </source>
</evidence>
<feature type="domain" description="Apple" evidence="5">
    <location>
        <begin position="6"/>
        <end position="85"/>
    </location>
</feature>
<dbReference type="Pfam" id="PF12947">
    <property type="entry name" value="EGF_3"/>
    <property type="match status" value="1"/>
</dbReference>
<keyword evidence="3" id="KW-1015">Disulfide bond</keyword>
<evidence type="ECO:0000256" key="4">
    <source>
        <dbReference type="SAM" id="Phobius"/>
    </source>
</evidence>
<name>A7S6L2_NEMVE</name>
<feature type="transmembrane region" description="Helical" evidence="4">
    <location>
        <begin position="261"/>
        <end position="284"/>
    </location>
</feature>
<proteinExistence type="inferred from homology"/>
<keyword evidence="4" id="KW-0472">Membrane</keyword>
<dbReference type="InParanoid" id="A7S6L2"/>
<gene>
    <name evidence="6" type="ORF">NEMVEDRAFT_v1g207608</name>
</gene>
<accession>A7S6L2</accession>
<keyword evidence="4" id="KW-1133">Transmembrane helix</keyword>
<dbReference type="InterPro" id="IPR024731">
    <property type="entry name" value="NELL2-like_EGF"/>
</dbReference>
<evidence type="ECO:0000313" key="7">
    <source>
        <dbReference type="Proteomes" id="UP000001593"/>
    </source>
</evidence>
<feature type="transmembrane region" description="Helical" evidence="4">
    <location>
        <begin position="229"/>
        <end position="254"/>
    </location>
</feature>
<dbReference type="Proteomes" id="UP000001593">
    <property type="component" value="Unassembled WGS sequence"/>
</dbReference>
<dbReference type="Gene3D" id="2.10.25.10">
    <property type="entry name" value="Laminin"/>
    <property type="match status" value="1"/>
</dbReference>
<dbReference type="InterPro" id="IPR003609">
    <property type="entry name" value="Pan_app"/>
</dbReference>
<keyword evidence="4" id="KW-0812">Transmembrane</keyword>
<feature type="transmembrane region" description="Helical" evidence="4">
    <location>
        <begin position="196"/>
        <end position="223"/>
    </location>
</feature>
<dbReference type="HOGENOM" id="CLU_629000_0_0_1"/>
<dbReference type="EMBL" id="DS469588">
    <property type="protein sequence ID" value="EDO40673.1"/>
    <property type="molecule type" value="Genomic_DNA"/>
</dbReference>
<protein>
    <recommendedName>
        <fullName evidence="5">Apple domain-containing protein</fullName>
    </recommendedName>
</protein>
<dbReference type="SMART" id="SM00473">
    <property type="entry name" value="PAN_AP"/>
    <property type="match status" value="1"/>
</dbReference>
<keyword evidence="7" id="KW-1185">Reference proteome</keyword>
<evidence type="ECO:0000313" key="6">
    <source>
        <dbReference type="EMBL" id="EDO40673.1"/>
    </source>
</evidence>
<dbReference type="Pfam" id="PF00024">
    <property type="entry name" value="PAN_1"/>
    <property type="match status" value="1"/>
</dbReference>
<dbReference type="AlphaFoldDB" id="A7S6L2"/>
<evidence type="ECO:0000259" key="5">
    <source>
        <dbReference type="PROSITE" id="PS50948"/>
    </source>
</evidence>
<evidence type="ECO:0000256" key="3">
    <source>
        <dbReference type="ARBA" id="ARBA00023157"/>
    </source>
</evidence>
<dbReference type="PROSITE" id="PS50948">
    <property type="entry name" value="PAN"/>
    <property type="match status" value="1"/>
</dbReference>
<feature type="transmembrane region" description="Helical" evidence="4">
    <location>
        <begin position="122"/>
        <end position="150"/>
    </location>
</feature>
<feature type="transmembrane region" description="Helical" evidence="4">
    <location>
        <begin position="290"/>
        <end position="309"/>
    </location>
</feature>
<dbReference type="PROSITE" id="PS01186">
    <property type="entry name" value="EGF_2"/>
    <property type="match status" value="1"/>
</dbReference>
<keyword evidence="2" id="KW-0245">EGF-like domain</keyword>
<dbReference type="Gene3D" id="3.50.4.10">
    <property type="entry name" value="Hepatocyte Growth Factor"/>
    <property type="match status" value="1"/>
</dbReference>
<comment type="similarity">
    <text evidence="1">Belongs to the EGF domain peptide family.</text>
</comment>
<organism evidence="6 7">
    <name type="scientific">Nematostella vectensis</name>
    <name type="common">Starlet sea anemone</name>
    <dbReference type="NCBI Taxonomy" id="45351"/>
    <lineage>
        <taxon>Eukaryota</taxon>
        <taxon>Metazoa</taxon>
        <taxon>Cnidaria</taxon>
        <taxon>Anthozoa</taxon>
        <taxon>Hexacorallia</taxon>
        <taxon>Actiniaria</taxon>
        <taxon>Edwardsiidae</taxon>
        <taxon>Nematostella</taxon>
    </lineage>
</organism>
<sequence length="436" mass="47647">MAVNNCDSPLYSHYGKKLLGSTFKTLRVENLGECNVKCFDNDNCLSINFDRISKKCDLNNATKDMFPLRTTLVDSGSSVHFQAKSEKACSRCHANASCIIVTQETYKCKCEGGFLGDGYQCIIAVGIIVIVDVILIVAVGIIVIVDVILIVIVDVILIVIVDIILIVIVDVILIVIVDVILIVIVDIILIVIVDIILIVIVDIILIVIVDVILIVAVGIIVIIDAILIVAVGIIVIVDIILIVAVGIIVIVDVILIIIVDFILIVAVGIIVIVVVILIVAVGIIVIVDVFLIVIVDVILSVAFDIIVIVDFNEILFTLEAATPAHAYFKREDNQTLNMTVNYNKRADGNGLWVAHGVALTTWKYELLICDTSVMQGFMLSGYTGWCYKTCDLWCGDYLSHYYRTSALDNRYSGVSFKENGHKVMDGKLISVGVRLS</sequence>